<dbReference type="InterPro" id="IPR050266">
    <property type="entry name" value="AB_hydrolase_sf"/>
</dbReference>
<organism evidence="3 4">
    <name type="scientific">Alitibacter langaaensis DSM 22999</name>
    <dbReference type="NCBI Taxonomy" id="1122935"/>
    <lineage>
        <taxon>Bacteria</taxon>
        <taxon>Pseudomonadati</taxon>
        <taxon>Pseudomonadota</taxon>
        <taxon>Gammaproteobacteria</taxon>
        <taxon>Pasteurellales</taxon>
        <taxon>Pasteurellaceae</taxon>
        <taxon>Alitibacter</taxon>
    </lineage>
</organism>
<proteinExistence type="predicted"/>
<gene>
    <name evidence="3" type="ORF">C8D76_101231</name>
</gene>
<accession>A0A2U0TH03</accession>
<name>A0A2U0TH03_9PAST</name>
<dbReference type="InterPro" id="IPR029058">
    <property type="entry name" value="AB_hydrolase_fold"/>
</dbReference>
<keyword evidence="1" id="KW-0378">Hydrolase</keyword>
<dbReference type="InterPro" id="IPR000073">
    <property type="entry name" value="AB_hydrolase_1"/>
</dbReference>
<dbReference type="Gene3D" id="3.40.50.1820">
    <property type="entry name" value="alpha/beta hydrolase"/>
    <property type="match status" value="1"/>
</dbReference>
<keyword evidence="4" id="KW-1185">Reference proteome</keyword>
<dbReference type="Proteomes" id="UP000245909">
    <property type="component" value="Unassembled WGS sequence"/>
</dbReference>
<dbReference type="GO" id="GO:0016787">
    <property type="term" value="F:hydrolase activity"/>
    <property type="evidence" value="ECO:0007669"/>
    <property type="project" value="UniProtKB-KW"/>
</dbReference>
<dbReference type="AlphaFoldDB" id="A0A2U0TH03"/>
<reference evidence="3 4" key="1">
    <citation type="submission" date="2018-05" db="EMBL/GenBank/DDBJ databases">
        <title>Genomic Encyclopedia of Type Strains, Phase IV (KMG-IV): sequencing the most valuable type-strain genomes for metagenomic binning, comparative biology and taxonomic classification.</title>
        <authorList>
            <person name="Goeker M."/>
        </authorList>
    </citation>
    <scope>NUCLEOTIDE SEQUENCE [LARGE SCALE GENOMIC DNA]</scope>
    <source>
        <strain evidence="3 4">DSM 22999</strain>
    </source>
</reference>
<dbReference type="SUPFAM" id="SSF53474">
    <property type="entry name" value="alpha/beta-Hydrolases"/>
    <property type="match status" value="1"/>
</dbReference>
<evidence type="ECO:0000313" key="4">
    <source>
        <dbReference type="Proteomes" id="UP000245909"/>
    </source>
</evidence>
<dbReference type="Pfam" id="PF00561">
    <property type="entry name" value="Abhydrolase_1"/>
    <property type="match status" value="1"/>
</dbReference>
<dbReference type="PANTHER" id="PTHR43798:SF31">
    <property type="entry name" value="AB HYDROLASE SUPERFAMILY PROTEIN YCLE"/>
    <property type="match status" value="1"/>
</dbReference>
<protein>
    <submittedName>
        <fullName evidence="3">Pimeloyl-ACP methyl ester carboxylesterase</fullName>
    </submittedName>
</protein>
<dbReference type="PANTHER" id="PTHR43798">
    <property type="entry name" value="MONOACYLGLYCEROL LIPASE"/>
    <property type="match status" value="1"/>
</dbReference>
<dbReference type="GO" id="GO:0016020">
    <property type="term" value="C:membrane"/>
    <property type="evidence" value="ECO:0007669"/>
    <property type="project" value="TreeGrafter"/>
</dbReference>
<feature type="domain" description="AB hydrolase-1" evidence="2">
    <location>
        <begin position="53"/>
        <end position="199"/>
    </location>
</feature>
<dbReference type="PRINTS" id="PR00111">
    <property type="entry name" value="ABHYDROLASE"/>
</dbReference>
<dbReference type="EMBL" id="QENU01000001">
    <property type="protein sequence ID" value="PVX42899.1"/>
    <property type="molecule type" value="Genomic_DNA"/>
</dbReference>
<dbReference type="OrthoDB" id="9780765at2"/>
<evidence type="ECO:0000259" key="2">
    <source>
        <dbReference type="Pfam" id="PF00561"/>
    </source>
</evidence>
<sequence>MNTSNSELYLRYFGQHKNSYTSSIPYGNNAQAGQYKNVGDAKIYYEIYGSGAPVVVLHGGLVGSIAEMGEFIDNLSPNYQVIAISTRGHGKSEIGSKTPSYKQKSEDVNSVLEQIKEPVIILGFSDGAYTAYQFALDYPNKIKKIIAIGASTCEKGFHQFDNSFDEFSKLDSHYWQQQIAIRPEPERIQEWYQQATHYFNQLEIKEDYLKNIKAPTLILAGEKDQNAPLDTIISAYKAIPNAQLAIVANAPHPVFQINFPAVWSNIKNFLEE</sequence>
<evidence type="ECO:0000256" key="1">
    <source>
        <dbReference type="ARBA" id="ARBA00022801"/>
    </source>
</evidence>
<dbReference type="RefSeq" id="WP_116630999.1">
    <property type="nucleotide sequence ID" value="NZ_QENU01000001.1"/>
</dbReference>
<comment type="caution">
    <text evidence="3">The sequence shown here is derived from an EMBL/GenBank/DDBJ whole genome shotgun (WGS) entry which is preliminary data.</text>
</comment>
<evidence type="ECO:0000313" key="3">
    <source>
        <dbReference type="EMBL" id="PVX42899.1"/>
    </source>
</evidence>